<reference evidence="3" key="1">
    <citation type="journal article" date="2020" name="Genome Biol.">
        <title>Gamete binning: chromosome-level and haplotype-resolved genome assembly enabled by high-throughput single-cell sequencing of gamete genomes.</title>
        <authorList>
            <person name="Campoy J.A."/>
            <person name="Sun H."/>
            <person name="Goel M."/>
            <person name="Jiao W.-B."/>
            <person name="Folz-Donahue K."/>
            <person name="Wang N."/>
            <person name="Rubio M."/>
            <person name="Liu C."/>
            <person name="Kukat C."/>
            <person name="Ruiz D."/>
            <person name="Huettel B."/>
            <person name="Schneeberger K."/>
        </authorList>
    </citation>
    <scope>NUCLEOTIDE SEQUENCE [LARGE SCALE GENOMIC DNA]</scope>
    <source>
        <strain evidence="3">cv. Rojo Pasion</strain>
    </source>
</reference>
<dbReference type="AlphaFoldDB" id="A0A6J5VZR6"/>
<evidence type="ECO:0000256" key="1">
    <source>
        <dbReference type="SAM" id="MobiDB-lite"/>
    </source>
</evidence>
<keyword evidence="3" id="KW-1185">Reference proteome</keyword>
<feature type="compositionally biased region" description="Basic and acidic residues" evidence="1">
    <location>
        <begin position="360"/>
        <end position="375"/>
    </location>
</feature>
<protein>
    <submittedName>
        <fullName evidence="2">Uncharacterized protein</fullName>
    </submittedName>
</protein>
<feature type="region of interest" description="Disordered" evidence="1">
    <location>
        <begin position="330"/>
        <end position="375"/>
    </location>
</feature>
<name>A0A6J5VZR6_PRUAR</name>
<evidence type="ECO:0000313" key="2">
    <source>
        <dbReference type="EMBL" id="CAB4293723.1"/>
    </source>
</evidence>
<gene>
    <name evidence="2" type="ORF">ORAREDHAP_LOCUS2864</name>
</gene>
<sequence>MTLRGGGGERVLAKGLAVVCGVNPGGGAGGGGRRVCAPGAWRGRASFGFFPFGVVRVPCAAPPVVYFRPPWGQGFHFAPLLVSSPPPLSLEWLDPYLTLEPRLQPEPRNHLYCDNYLTEMSDYQAFRHRYYMPSLRHLASLYSDTISLPWSYLLKSDIIPLIQSLSPTHYLASLPCVHLHLKILFVPHGGTEHRLWRPPLMLPPHRPLALCLLVLCSISASSPVSGLRPPLYYCLGPASSCASSFSPRQIVYVPSPMLSGDLPYPVQPAPTPQGPVIFHPEPYSSRPMSGLSPGTLGSVCPFPVDTHAFVPFCEFSTAISALDGDHAILGDADRRPSQPGRPCFCIGGPPHRKLPNLHASHRDPTDQRPDMIGHN</sequence>
<dbReference type="EMBL" id="CAEKKB010000001">
    <property type="protein sequence ID" value="CAB4293723.1"/>
    <property type="molecule type" value="Genomic_DNA"/>
</dbReference>
<evidence type="ECO:0000313" key="3">
    <source>
        <dbReference type="Proteomes" id="UP000507245"/>
    </source>
</evidence>
<proteinExistence type="predicted"/>
<organism evidence="2 3">
    <name type="scientific">Prunus armeniaca</name>
    <name type="common">Apricot</name>
    <name type="synonym">Armeniaca vulgaris</name>
    <dbReference type="NCBI Taxonomy" id="36596"/>
    <lineage>
        <taxon>Eukaryota</taxon>
        <taxon>Viridiplantae</taxon>
        <taxon>Streptophyta</taxon>
        <taxon>Embryophyta</taxon>
        <taxon>Tracheophyta</taxon>
        <taxon>Spermatophyta</taxon>
        <taxon>Magnoliopsida</taxon>
        <taxon>eudicotyledons</taxon>
        <taxon>Gunneridae</taxon>
        <taxon>Pentapetalae</taxon>
        <taxon>rosids</taxon>
        <taxon>fabids</taxon>
        <taxon>Rosales</taxon>
        <taxon>Rosaceae</taxon>
        <taxon>Amygdaloideae</taxon>
        <taxon>Amygdaleae</taxon>
        <taxon>Prunus</taxon>
    </lineage>
</organism>
<accession>A0A6J5VZR6</accession>
<dbReference type="Proteomes" id="UP000507245">
    <property type="component" value="Unassembled WGS sequence"/>
</dbReference>